<dbReference type="EMBL" id="JAKROA010000001">
    <property type="protein sequence ID" value="KAL5112708.1"/>
    <property type="molecule type" value="Genomic_DNA"/>
</dbReference>
<reference evidence="2 3" key="1">
    <citation type="journal article" date="2022" name="Front. Cell. Infect. Microbiol.">
        <title>The Genomes of Two Strains of Taenia crassiceps the Animal Model for the Study of Human Cysticercosis.</title>
        <authorList>
            <person name="Bobes R.J."/>
            <person name="Estrada K."/>
            <person name="Rios-Valencia D.G."/>
            <person name="Calderon-Gallegos A."/>
            <person name="de la Torre P."/>
            <person name="Carrero J.C."/>
            <person name="Sanchez-Flores A."/>
            <person name="Laclette J.P."/>
        </authorList>
    </citation>
    <scope>NUCLEOTIDE SEQUENCE [LARGE SCALE GENOMIC DNA]</scope>
    <source>
        <strain evidence="2">WFUcys</strain>
    </source>
</reference>
<proteinExistence type="predicted"/>
<evidence type="ECO:0000256" key="1">
    <source>
        <dbReference type="SAM" id="Phobius"/>
    </source>
</evidence>
<evidence type="ECO:0000313" key="2">
    <source>
        <dbReference type="EMBL" id="KAL5112708.1"/>
    </source>
</evidence>
<feature type="transmembrane region" description="Helical" evidence="1">
    <location>
        <begin position="61"/>
        <end position="82"/>
    </location>
</feature>
<name>A0ABR4QT07_9CEST</name>
<evidence type="ECO:0000313" key="3">
    <source>
        <dbReference type="Proteomes" id="UP001651158"/>
    </source>
</evidence>
<keyword evidence="1" id="KW-0472">Membrane</keyword>
<sequence>MAGVLDRDEELVWDPLYPSLQTYAKDFDYDLMGQRVRRTARFFADPQSHIERWVREQQMEIIAIGASLMLSVIIIFICKALIIDCVLSSLRSLRYFLTLRSVSKKYRKMLKTCDYENVDADDFAAEVYRKVVETCNLYKYHDRTDMTEYESGRFNWEANGAHPTCAFGHFTDKVCDTASTVPNGYIHAKWTSGAVHTVAPTIQDPPPLEWRLGSAMR</sequence>
<keyword evidence="1" id="KW-0812">Transmembrane</keyword>
<organism evidence="2 3">
    <name type="scientific">Taenia crassiceps</name>
    <dbReference type="NCBI Taxonomy" id="6207"/>
    <lineage>
        <taxon>Eukaryota</taxon>
        <taxon>Metazoa</taxon>
        <taxon>Spiralia</taxon>
        <taxon>Lophotrochozoa</taxon>
        <taxon>Platyhelminthes</taxon>
        <taxon>Cestoda</taxon>
        <taxon>Eucestoda</taxon>
        <taxon>Cyclophyllidea</taxon>
        <taxon>Taeniidae</taxon>
        <taxon>Taenia</taxon>
    </lineage>
</organism>
<accession>A0ABR4QT07</accession>
<comment type="caution">
    <text evidence="2">The sequence shown here is derived from an EMBL/GenBank/DDBJ whole genome shotgun (WGS) entry which is preliminary data.</text>
</comment>
<protein>
    <submittedName>
        <fullName evidence="2">Uncharacterized protein</fullName>
    </submittedName>
</protein>
<keyword evidence="1" id="KW-1133">Transmembrane helix</keyword>
<dbReference type="Proteomes" id="UP001651158">
    <property type="component" value="Unassembled WGS sequence"/>
</dbReference>
<gene>
    <name evidence="2" type="ORF">TcWFU_008365</name>
</gene>
<keyword evidence="3" id="KW-1185">Reference proteome</keyword>